<gene>
    <name evidence="3" type="ORF">A2008_00330</name>
</gene>
<evidence type="ECO:0000313" key="3">
    <source>
        <dbReference type="EMBL" id="OGM01740.1"/>
    </source>
</evidence>
<dbReference type="GO" id="GO:0016787">
    <property type="term" value="F:hydrolase activity"/>
    <property type="evidence" value="ECO:0007669"/>
    <property type="project" value="UniProtKB-KW"/>
</dbReference>
<proteinExistence type="predicted"/>
<keyword evidence="1" id="KW-0378">Hydrolase</keyword>
<name>A0A1F7WG17_9BACT</name>
<evidence type="ECO:0000313" key="4">
    <source>
        <dbReference type="Proteomes" id="UP000178735"/>
    </source>
</evidence>
<dbReference type="AlphaFoldDB" id="A0A1F7WG17"/>
<dbReference type="PANTHER" id="PTHR43540:SF6">
    <property type="entry name" value="ISOCHORISMATASE-LIKE DOMAIN-CONTAINING PROTEIN"/>
    <property type="match status" value="1"/>
</dbReference>
<dbReference type="SUPFAM" id="SSF52499">
    <property type="entry name" value="Isochorismatase-like hydrolases"/>
    <property type="match status" value="1"/>
</dbReference>
<dbReference type="CDD" id="cd00431">
    <property type="entry name" value="cysteine_hydrolases"/>
    <property type="match status" value="1"/>
</dbReference>
<dbReference type="Proteomes" id="UP000178735">
    <property type="component" value="Unassembled WGS sequence"/>
</dbReference>
<dbReference type="Pfam" id="PF00857">
    <property type="entry name" value="Isochorismatase"/>
    <property type="match status" value="1"/>
</dbReference>
<accession>A0A1F7WG17</accession>
<dbReference type="InterPro" id="IPR000868">
    <property type="entry name" value="Isochorismatase-like_dom"/>
</dbReference>
<dbReference type="InterPro" id="IPR050272">
    <property type="entry name" value="Isochorismatase-like_hydrls"/>
</dbReference>
<dbReference type="Gene3D" id="3.40.50.850">
    <property type="entry name" value="Isochorismatase-like"/>
    <property type="match status" value="1"/>
</dbReference>
<comment type="caution">
    <text evidence="3">The sequence shown here is derived from an EMBL/GenBank/DDBJ whole genome shotgun (WGS) entry which is preliminary data.</text>
</comment>
<protein>
    <recommendedName>
        <fullName evidence="2">Isochorismatase-like domain-containing protein</fullName>
    </recommendedName>
</protein>
<dbReference type="STRING" id="1817813.A2008_00330"/>
<feature type="domain" description="Isochorismatase-like" evidence="2">
    <location>
        <begin position="48"/>
        <end position="208"/>
    </location>
</feature>
<dbReference type="InterPro" id="IPR036380">
    <property type="entry name" value="Isochorismatase-like_sf"/>
</dbReference>
<evidence type="ECO:0000256" key="1">
    <source>
        <dbReference type="ARBA" id="ARBA00022801"/>
    </source>
</evidence>
<evidence type="ECO:0000259" key="2">
    <source>
        <dbReference type="Pfam" id="PF00857"/>
    </source>
</evidence>
<reference evidence="3 4" key="1">
    <citation type="journal article" date="2016" name="Nat. Commun.">
        <title>Thousands of microbial genomes shed light on interconnected biogeochemical processes in an aquifer system.</title>
        <authorList>
            <person name="Anantharaman K."/>
            <person name="Brown C.T."/>
            <person name="Hug L.A."/>
            <person name="Sharon I."/>
            <person name="Castelle C.J."/>
            <person name="Probst A.J."/>
            <person name="Thomas B.C."/>
            <person name="Singh A."/>
            <person name="Wilkins M.J."/>
            <person name="Karaoz U."/>
            <person name="Brodie E.L."/>
            <person name="Williams K.H."/>
            <person name="Hubbard S.S."/>
            <person name="Banfield J.F."/>
        </authorList>
    </citation>
    <scope>NUCLEOTIDE SEQUENCE [LARGE SCALE GENOMIC DNA]</scope>
</reference>
<sequence>MENAKMKNIIIGLVSLLILLVVVAAYQLSKFFSVSSGALIAKYQNPKTAVLVMDMQIEFADTAQKIIGEVNKTADYFSSKNDIVIYIKTEYSKSDHILNFVRKNSAVAGSDGVNFLPELKVVSQNVFVKDRMDAFANPALDDFLVKNEIGHIYIAGLDGCYCVDKTAQAALKRGYKVTLLSDASVSKKESEFAAVKEGLKAKGASIIPTGELIK</sequence>
<organism evidence="3 4">
    <name type="scientific">Candidatus Wallbacteria bacterium GWC2_49_35</name>
    <dbReference type="NCBI Taxonomy" id="1817813"/>
    <lineage>
        <taxon>Bacteria</taxon>
        <taxon>Candidatus Walliibacteriota</taxon>
    </lineage>
</organism>
<dbReference type="PANTHER" id="PTHR43540">
    <property type="entry name" value="PEROXYUREIDOACRYLATE/UREIDOACRYLATE AMIDOHYDROLASE-RELATED"/>
    <property type="match status" value="1"/>
</dbReference>
<dbReference type="EMBL" id="MGFH01000226">
    <property type="protein sequence ID" value="OGM01740.1"/>
    <property type="molecule type" value="Genomic_DNA"/>
</dbReference>